<dbReference type="Proteomes" id="UP000021816">
    <property type="component" value="Unassembled WGS sequence"/>
</dbReference>
<feature type="binding site" evidence="13">
    <location>
        <position position="175"/>
    </location>
    <ligand>
        <name>FMN</name>
        <dbReference type="ChEBI" id="CHEBI:58210"/>
    </ligand>
</feature>
<feature type="binding site" evidence="13">
    <location>
        <position position="271"/>
    </location>
    <ligand>
        <name>FMN</name>
        <dbReference type="ChEBI" id="CHEBI:58210"/>
    </ligand>
</feature>
<feature type="active site" description="Nucleophile" evidence="13">
    <location>
        <position position="178"/>
    </location>
</feature>
<proteinExistence type="inferred from homology"/>
<evidence type="ECO:0000259" key="14">
    <source>
        <dbReference type="Pfam" id="PF01180"/>
    </source>
</evidence>
<dbReference type="NCBIfam" id="NF003652">
    <property type="entry name" value="PRK05286.2-5"/>
    <property type="match status" value="1"/>
</dbReference>
<feature type="binding site" evidence="13">
    <location>
        <position position="142"/>
    </location>
    <ligand>
        <name>FMN</name>
        <dbReference type="ChEBI" id="CHEBI:58210"/>
    </ligand>
</feature>
<dbReference type="GO" id="GO:0106430">
    <property type="term" value="F:dihydroorotate dehydrogenase (quinone) activity"/>
    <property type="evidence" value="ECO:0007669"/>
    <property type="project" value="UniProtKB-EC"/>
</dbReference>
<dbReference type="UniPathway" id="UPA00070">
    <property type="reaction ID" value="UER00946"/>
</dbReference>
<feature type="binding site" evidence="13">
    <location>
        <position position="66"/>
    </location>
    <ligand>
        <name>substrate</name>
    </ligand>
</feature>
<feature type="domain" description="Dihydroorotate dehydrogenase catalytic" evidence="14">
    <location>
        <begin position="47"/>
        <end position="336"/>
    </location>
</feature>
<dbReference type="NCBIfam" id="NF003646">
    <property type="entry name" value="PRK05286.1-4"/>
    <property type="match status" value="1"/>
</dbReference>
<comment type="pathway">
    <text evidence="3 13">Pyrimidine metabolism; UMP biosynthesis via de novo pathway; orotate from (S)-dihydroorotate (quinone route): step 1/1.</text>
</comment>
<comment type="similarity">
    <text evidence="4 13">Belongs to the dihydroorotate dehydrogenase family. Type 2 subfamily.</text>
</comment>
<protein>
    <recommendedName>
        <fullName evidence="13">Dihydroorotate dehydrogenase (quinone)</fullName>
        <ecNumber evidence="13">1.3.5.2</ecNumber>
    </recommendedName>
    <alternativeName>
        <fullName evidence="13">DHOdehase</fullName>
        <shortName evidence="13">DHOD</shortName>
        <shortName evidence="13">DHODase</shortName>
    </alternativeName>
    <alternativeName>
        <fullName evidence="13">Dihydroorotate oxidase</fullName>
    </alternativeName>
</protein>
<evidence type="ECO:0000256" key="5">
    <source>
        <dbReference type="ARBA" id="ARBA00011245"/>
    </source>
</evidence>
<dbReference type="SUPFAM" id="SSF51395">
    <property type="entry name" value="FMN-linked oxidoreductases"/>
    <property type="match status" value="1"/>
</dbReference>
<comment type="subcellular location">
    <subcellularLocation>
        <location evidence="2 13">Cell membrane</location>
        <topology evidence="2 13">Peripheral membrane protein</topology>
    </subcellularLocation>
</comment>
<evidence type="ECO:0000256" key="9">
    <source>
        <dbReference type="ARBA" id="ARBA00022975"/>
    </source>
</evidence>
<comment type="catalytic activity">
    <reaction evidence="12 13">
        <text>(S)-dihydroorotate + a quinone = orotate + a quinol</text>
        <dbReference type="Rhea" id="RHEA:30187"/>
        <dbReference type="ChEBI" id="CHEBI:24646"/>
        <dbReference type="ChEBI" id="CHEBI:30839"/>
        <dbReference type="ChEBI" id="CHEBI:30864"/>
        <dbReference type="ChEBI" id="CHEBI:132124"/>
        <dbReference type="EC" id="1.3.5.2"/>
    </reaction>
</comment>
<feature type="binding site" evidence="13">
    <location>
        <begin position="321"/>
        <end position="322"/>
    </location>
    <ligand>
        <name>FMN</name>
        <dbReference type="ChEBI" id="CHEBI:58210"/>
    </ligand>
</feature>
<comment type="cofactor">
    <cofactor evidence="13">
        <name>FMN</name>
        <dbReference type="ChEBI" id="CHEBI:58210"/>
    </cofactor>
    <text evidence="13">Binds 1 FMN per subunit.</text>
</comment>
<dbReference type="EMBL" id="JEMX01000107">
    <property type="protein sequence ID" value="EXI77275.1"/>
    <property type="molecule type" value="Genomic_DNA"/>
</dbReference>
<organism evidence="15 16">
    <name type="scientific">Candidatus Accumulibacter appositus</name>
    <dbReference type="NCBI Taxonomy" id="1454003"/>
    <lineage>
        <taxon>Bacteria</taxon>
        <taxon>Pseudomonadati</taxon>
        <taxon>Pseudomonadota</taxon>
        <taxon>Betaproteobacteria</taxon>
        <taxon>Candidatus Accumulibacter</taxon>
    </lineage>
</organism>
<dbReference type="HAMAP" id="MF_00225">
    <property type="entry name" value="DHO_dh_type2"/>
    <property type="match status" value="1"/>
</dbReference>
<dbReference type="PANTHER" id="PTHR48109">
    <property type="entry name" value="DIHYDROOROTATE DEHYDROGENASE (QUINONE), MITOCHONDRIAL-RELATED"/>
    <property type="match status" value="1"/>
</dbReference>
<dbReference type="GO" id="GO:0005886">
    <property type="term" value="C:plasma membrane"/>
    <property type="evidence" value="ECO:0007669"/>
    <property type="project" value="UniProtKB-SubCell"/>
</dbReference>
<keyword evidence="11 13" id="KW-0472">Membrane</keyword>
<evidence type="ECO:0000256" key="8">
    <source>
        <dbReference type="ARBA" id="ARBA00022643"/>
    </source>
</evidence>
<dbReference type="NCBIfam" id="TIGR01036">
    <property type="entry name" value="pyrD_sub2"/>
    <property type="match status" value="1"/>
</dbReference>
<gene>
    <name evidence="13 15" type="primary">pyrD</name>
    <name evidence="15" type="ORF">AW10_03897</name>
</gene>
<dbReference type="FunFam" id="3.20.20.70:FF:000028">
    <property type="entry name" value="Dihydroorotate dehydrogenase (quinone)"/>
    <property type="match status" value="1"/>
</dbReference>
<evidence type="ECO:0000256" key="1">
    <source>
        <dbReference type="ARBA" id="ARBA00003125"/>
    </source>
</evidence>
<dbReference type="PANTHER" id="PTHR48109:SF4">
    <property type="entry name" value="DIHYDROOROTATE DEHYDROGENASE (QUINONE), MITOCHONDRIAL"/>
    <property type="match status" value="1"/>
</dbReference>
<keyword evidence="6 13" id="KW-1003">Cell membrane</keyword>
<feature type="binding site" evidence="13">
    <location>
        <position position="248"/>
    </location>
    <ligand>
        <name>FMN</name>
        <dbReference type="ChEBI" id="CHEBI:58210"/>
    </ligand>
</feature>
<evidence type="ECO:0000256" key="4">
    <source>
        <dbReference type="ARBA" id="ARBA00005359"/>
    </source>
</evidence>
<dbReference type="PROSITE" id="PS00912">
    <property type="entry name" value="DHODEHASE_2"/>
    <property type="match status" value="1"/>
</dbReference>
<keyword evidence="7 13" id="KW-0285">Flavoprotein</keyword>
<evidence type="ECO:0000256" key="2">
    <source>
        <dbReference type="ARBA" id="ARBA00004202"/>
    </source>
</evidence>
<feature type="binding site" evidence="13">
    <location>
        <position position="220"/>
    </location>
    <ligand>
        <name>FMN</name>
        <dbReference type="ChEBI" id="CHEBI:58210"/>
    </ligand>
</feature>
<dbReference type="InterPro" id="IPR012135">
    <property type="entry name" value="Dihydroorotate_DH_1_2"/>
</dbReference>
<evidence type="ECO:0000256" key="3">
    <source>
        <dbReference type="ARBA" id="ARBA00005161"/>
    </source>
</evidence>
<comment type="caution">
    <text evidence="15">The sequence shown here is derived from an EMBL/GenBank/DDBJ whole genome shotgun (WGS) entry which is preliminary data.</text>
</comment>
<evidence type="ECO:0000256" key="11">
    <source>
        <dbReference type="ARBA" id="ARBA00023136"/>
    </source>
</evidence>
<dbReference type="GO" id="GO:0005737">
    <property type="term" value="C:cytoplasm"/>
    <property type="evidence" value="ECO:0007669"/>
    <property type="project" value="InterPro"/>
</dbReference>
<comment type="subunit">
    <text evidence="5 13">Monomer.</text>
</comment>
<feature type="binding site" evidence="13">
    <location>
        <begin position="62"/>
        <end position="66"/>
    </location>
    <ligand>
        <name>FMN</name>
        <dbReference type="ChEBI" id="CHEBI:58210"/>
    </ligand>
</feature>
<feature type="binding site" evidence="13">
    <location>
        <begin position="249"/>
        <end position="250"/>
    </location>
    <ligand>
        <name>substrate</name>
    </ligand>
</feature>
<evidence type="ECO:0000256" key="12">
    <source>
        <dbReference type="ARBA" id="ARBA00048639"/>
    </source>
</evidence>
<feature type="binding site" evidence="13">
    <location>
        <position position="175"/>
    </location>
    <ligand>
        <name>substrate</name>
    </ligand>
</feature>
<evidence type="ECO:0000256" key="7">
    <source>
        <dbReference type="ARBA" id="ARBA00022630"/>
    </source>
</evidence>
<dbReference type="InterPro" id="IPR005719">
    <property type="entry name" value="Dihydroorotate_DH_2"/>
</dbReference>
<dbReference type="GO" id="GO:0006207">
    <property type="term" value="P:'de novo' pyrimidine nucleobase biosynthetic process"/>
    <property type="evidence" value="ECO:0007669"/>
    <property type="project" value="UniProtKB-UniRule"/>
</dbReference>
<dbReference type="InterPro" id="IPR013785">
    <property type="entry name" value="Aldolase_TIM"/>
</dbReference>
<feature type="binding site" evidence="13">
    <location>
        <position position="180"/>
    </location>
    <ligand>
        <name>substrate</name>
    </ligand>
</feature>
<dbReference type="AlphaFoldDB" id="A0A011PKA4"/>
<name>A0A011PKA4_9PROT</name>
<dbReference type="GO" id="GO:0044205">
    <property type="term" value="P:'de novo' UMP biosynthetic process"/>
    <property type="evidence" value="ECO:0007669"/>
    <property type="project" value="UniProtKB-UniRule"/>
</dbReference>
<dbReference type="InterPro" id="IPR050074">
    <property type="entry name" value="DHO_dehydrogenase"/>
</dbReference>
<evidence type="ECO:0000256" key="10">
    <source>
        <dbReference type="ARBA" id="ARBA00023002"/>
    </source>
</evidence>
<evidence type="ECO:0000256" key="13">
    <source>
        <dbReference type="HAMAP-Rule" id="MF_00225"/>
    </source>
</evidence>
<dbReference type="EC" id="1.3.5.2" evidence="13"/>
<comment type="function">
    <text evidence="1 13">Catalyzes the conversion of dihydroorotate to orotate with quinone as electron acceptor.</text>
</comment>
<keyword evidence="10 13" id="KW-0560">Oxidoreductase</keyword>
<dbReference type="CDD" id="cd04738">
    <property type="entry name" value="DHOD_2_like"/>
    <property type="match status" value="1"/>
</dbReference>
<dbReference type="Pfam" id="PF01180">
    <property type="entry name" value="DHO_dh"/>
    <property type="match status" value="1"/>
</dbReference>
<reference evidence="15 16" key="1">
    <citation type="submission" date="2014-02" db="EMBL/GenBank/DDBJ databases">
        <title>Expanding our view of genomic diversity in Candidatus Accumulibacter clades.</title>
        <authorList>
            <person name="Skennerton C.T."/>
            <person name="Barr J.J."/>
            <person name="Slater F.R."/>
            <person name="Bond P.L."/>
            <person name="Tyson G.W."/>
        </authorList>
    </citation>
    <scope>NUCLEOTIDE SEQUENCE [LARGE SCALE GENOMIC DNA]</scope>
    <source>
        <strain evidence="16">BA-92</strain>
    </source>
</reference>
<sequence length="351" mass="36874">MIYPLLRKLFFALDAETAHGVGMAGIDFVNSAGISCLLARRVAPDPVRVMGLEFPNPVGLAAGLDKNGEHVDALAAQGFGFIEVGTVTPRAQPGNPKPRLFRIPERQAIINRMGFNNDGVEKLLSNIVAARFAREGGVLGINIGKNFDTPIEKAADDYLLCLDRVYSAASYVAVNISSPNTKNLRELQRDDALDALLASLKGAQARLADRHGKYVPLALKIAPDLDDAQIQAIATLLRQHRMDGVIATNTTLSRAGVDGLPNAEQTGGLSGAPLLALSTAVIAKLAAALAGEVPIIGVGGIMNGDDAAAKVAAGASLVQFYTGFIYRGPELVAEAAAAIARRRAQHSLRTA</sequence>
<dbReference type="NCBIfam" id="NF003644">
    <property type="entry name" value="PRK05286.1-1"/>
    <property type="match status" value="1"/>
</dbReference>
<dbReference type="PATRIC" id="fig|1454003.3.peg.3959"/>
<dbReference type="NCBIfam" id="NF003645">
    <property type="entry name" value="PRK05286.1-2"/>
    <property type="match status" value="1"/>
</dbReference>
<feature type="binding site" evidence="13">
    <location>
        <position position="300"/>
    </location>
    <ligand>
        <name>FMN</name>
        <dbReference type="ChEBI" id="CHEBI:58210"/>
    </ligand>
</feature>
<keyword evidence="8 13" id="KW-0288">FMN</keyword>
<dbReference type="PIRSF" id="PIRSF000164">
    <property type="entry name" value="DHO_oxidase"/>
    <property type="match status" value="1"/>
</dbReference>
<dbReference type="InterPro" id="IPR001295">
    <property type="entry name" value="Dihydroorotate_DH_CS"/>
</dbReference>
<dbReference type="InterPro" id="IPR005720">
    <property type="entry name" value="Dihydroorotate_DH_cat"/>
</dbReference>
<evidence type="ECO:0000313" key="16">
    <source>
        <dbReference type="Proteomes" id="UP000021816"/>
    </source>
</evidence>
<evidence type="ECO:0000313" key="15">
    <source>
        <dbReference type="EMBL" id="EXI77275.1"/>
    </source>
</evidence>
<accession>A0A011PKA4</accession>
<dbReference type="STRING" id="1454003.AW10_03897"/>
<dbReference type="PROSITE" id="PS00911">
    <property type="entry name" value="DHODEHASE_1"/>
    <property type="match status" value="1"/>
</dbReference>
<feature type="binding site" evidence="13">
    <location>
        <position position="86"/>
    </location>
    <ligand>
        <name>FMN</name>
        <dbReference type="ChEBI" id="CHEBI:58210"/>
    </ligand>
</feature>
<keyword evidence="9 13" id="KW-0665">Pyrimidine biosynthesis</keyword>
<feature type="binding site" evidence="13">
    <location>
        <begin position="111"/>
        <end position="115"/>
    </location>
    <ligand>
        <name>substrate</name>
    </ligand>
</feature>
<evidence type="ECO:0000256" key="6">
    <source>
        <dbReference type="ARBA" id="ARBA00022475"/>
    </source>
</evidence>
<dbReference type="Gene3D" id="3.20.20.70">
    <property type="entry name" value="Aldolase class I"/>
    <property type="match status" value="1"/>
</dbReference>